<reference evidence="1 2" key="1">
    <citation type="submission" date="2018-11" db="EMBL/GenBank/DDBJ databases">
        <title>Whole genome sequencing of Pantoea sp. RIT388.</title>
        <authorList>
            <person name="Gan H.M."/>
            <person name="Hudson A.O."/>
        </authorList>
    </citation>
    <scope>NUCLEOTIDE SEQUENCE [LARGE SCALE GENOMIC DNA]</scope>
    <source>
        <strain evidence="1 2">RIT388</strain>
    </source>
</reference>
<name>A0A3N4NZG1_9GAMM</name>
<sequence>MLNDLIISSASRSQRGQLATPATGSRFSILRLGMISSVVFIRLCNIAEGAGEMASGVIVTAAIATITLTQSVRLCRPRSL</sequence>
<dbReference type="AlphaFoldDB" id="A0A3N4NZG1"/>
<proteinExistence type="predicted"/>
<keyword evidence="2" id="KW-1185">Reference proteome</keyword>
<dbReference type="EMBL" id="RMVG01000006">
    <property type="protein sequence ID" value="RPE01316.1"/>
    <property type="molecule type" value="Genomic_DNA"/>
</dbReference>
<dbReference type="Proteomes" id="UP000281332">
    <property type="component" value="Unassembled WGS sequence"/>
</dbReference>
<organism evidence="1 2">
    <name type="scientific">Candidatus Pantoea deserta</name>
    <dbReference type="NCBI Taxonomy" id="1869313"/>
    <lineage>
        <taxon>Bacteria</taxon>
        <taxon>Pseudomonadati</taxon>
        <taxon>Pseudomonadota</taxon>
        <taxon>Gammaproteobacteria</taxon>
        <taxon>Enterobacterales</taxon>
        <taxon>Erwiniaceae</taxon>
        <taxon>Pantoea</taxon>
    </lineage>
</organism>
<accession>A0A3N4NZG1</accession>
<evidence type="ECO:0000313" key="2">
    <source>
        <dbReference type="Proteomes" id="UP000281332"/>
    </source>
</evidence>
<gene>
    <name evidence="1" type="ORF">BBB56_10640</name>
</gene>
<comment type="caution">
    <text evidence="1">The sequence shown here is derived from an EMBL/GenBank/DDBJ whole genome shotgun (WGS) entry which is preliminary data.</text>
</comment>
<evidence type="ECO:0000313" key="1">
    <source>
        <dbReference type="EMBL" id="RPE01316.1"/>
    </source>
</evidence>
<protein>
    <submittedName>
        <fullName evidence="1">Uncharacterized protein</fullName>
    </submittedName>
</protein>